<dbReference type="RefSeq" id="WP_217650230.1">
    <property type="nucleotide sequence ID" value="NZ_FQWZ01000002.1"/>
</dbReference>
<feature type="domain" description="Peptidase S9A N-terminal" evidence="7">
    <location>
        <begin position="56"/>
        <end position="457"/>
    </location>
</feature>
<dbReference type="STRING" id="490188.SAMN04488068_0987"/>
<accession>A0A1M5LME1</accession>
<proteinExistence type="inferred from homology"/>
<dbReference type="EMBL" id="FQWZ01000002">
    <property type="protein sequence ID" value="SHG66185.1"/>
    <property type="molecule type" value="Genomic_DNA"/>
</dbReference>
<feature type="chain" id="PRO_5012612570" evidence="5">
    <location>
        <begin position="33"/>
        <end position="735"/>
    </location>
</feature>
<dbReference type="Proteomes" id="UP000199758">
    <property type="component" value="Unassembled WGS sequence"/>
</dbReference>
<comment type="similarity">
    <text evidence="1">Belongs to the peptidase S9A family.</text>
</comment>
<dbReference type="PRINTS" id="PR00862">
    <property type="entry name" value="PROLIGOPTASE"/>
</dbReference>
<name>A0A1M5LME1_9GAMM</name>
<evidence type="ECO:0000256" key="4">
    <source>
        <dbReference type="ARBA" id="ARBA00022825"/>
    </source>
</evidence>
<evidence type="ECO:0000256" key="3">
    <source>
        <dbReference type="ARBA" id="ARBA00022801"/>
    </source>
</evidence>
<dbReference type="Gene3D" id="3.40.50.1820">
    <property type="entry name" value="alpha/beta hydrolase"/>
    <property type="match status" value="1"/>
</dbReference>
<reference evidence="8 9" key="1">
    <citation type="submission" date="2016-11" db="EMBL/GenBank/DDBJ databases">
        <authorList>
            <person name="Jaros S."/>
            <person name="Januszkiewicz K."/>
            <person name="Wedrychowicz H."/>
        </authorList>
    </citation>
    <scope>NUCLEOTIDE SEQUENCE [LARGE SCALE GENOMIC DNA]</scope>
    <source>
        <strain evidence="8 9">CGMCC 1.7049</strain>
    </source>
</reference>
<evidence type="ECO:0000259" key="6">
    <source>
        <dbReference type="Pfam" id="PF00326"/>
    </source>
</evidence>
<evidence type="ECO:0000313" key="8">
    <source>
        <dbReference type="EMBL" id="SHG66185.1"/>
    </source>
</evidence>
<keyword evidence="4" id="KW-0720">Serine protease</keyword>
<dbReference type="SUPFAM" id="SSF50993">
    <property type="entry name" value="Peptidase/esterase 'gauge' domain"/>
    <property type="match status" value="1"/>
</dbReference>
<dbReference type="Pfam" id="PF02897">
    <property type="entry name" value="Peptidase_S9_N"/>
    <property type="match status" value="1"/>
</dbReference>
<dbReference type="InterPro" id="IPR002470">
    <property type="entry name" value="Peptidase_S9A"/>
</dbReference>
<dbReference type="GO" id="GO:0006508">
    <property type="term" value="P:proteolysis"/>
    <property type="evidence" value="ECO:0007669"/>
    <property type="project" value="UniProtKB-KW"/>
</dbReference>
<dbReference type="AlphaFoldDB" id="A0A1M5LME1"/>
<gene>
    <name evidence="8" type="ORF">SAMN04488068_0987</name>
</gene>
<keyword evidence="2" id="KW-0645">Protease</keyword>
<keyword evidence="5" id="KW-0732">Signal</keyword>
<evidence type="ECO:0000313" key="9">
    <source>
        <dbReference type="Proteomes" id="UP000199758"/>
    </source>
</evidence>
<dbReference type="InterPro" id="IPR001375">
    <property type="entry name" value="Peptidase_S9_cat"/>
</dbReference>
<evidence type="ECO:0000259" key="7">
    <source>
        <dbReference type="Pfam" id="PF02897"/>
    </source>
</evidence>
<dbReference type="PANTHER" id="PTHR11757:SF19">
    <property type="entry name" value="PROLYL ENDOPEPTIDASE-LIKE"/>
    <property type="match status" value="1"/>
</dbReference>
<dbReference type="Pfam" id="PF00326">
    <property type="entry name" value="Peptidase_S9"/>
    <property type="match status" value="1"/>
</dbReference>
<dbReference type="PANTHER" id="PTHR11757">
    <property type="entry name" value="PROTEASE FAMILY S9A OLIGOPEPTIDASE"/>
    <property type="match status" value="1"/>
</dbReference>
<dbReference type="Gene3D" id="2.130.10.120">
    <property type="entry name" value="Prolyl oligopeptidase, N-terminal domain"/>
    <property type="match status" value="1"/>
</dbReference>
<evidence type="ECO:0000256" key="5">
    <source>
        <dbReference type="SAM" id="SignalP"/>
    </source>
</evidence>
<organism evidence="8 9">
    <name type="scientific">Hydrocarboniphaga daqingensis</name>
    <dbReference type="NCBI Taxonomy" id="490188"/>
    <lineage>
        <taxon>Bacteria</taxon>
        <taxon>Pseudomonadati</taxon>
        <taxon>Pseudomonadota</taxon>
        <taxon>Gammaproteobacteria</taxon>
        <taxon>Nevskiales</taxon>
        <taxon>Nevskiaceae</taxon>
        <taxon>Hydrocarboniphaga</taxon>
    </lineage>
</organism>
<dbReference type="InterPro" id="IPR029058">
    <property type="entry name" value="AB_hydrolase_fold"/>
</dbReference>
<evidence type="ECO:0000256" key="2">
    <source>
        <dbReference type="ARBA" id="ARBA00022670"/>
    </source>
</evidence>
<dbReference type="InterPro" id="IPR023302">
    <property type="entry name" value="Pept_S9A_N"/>
</dbReference>
<protein>
    <submittedName>
        <fullName evidence="8">Oligopeptidase B</fullName>
    </submittedName>
</protein>
<feature type="domain" description="Peptidase S9 prolyl oligopeptidase catalytic" evidence="6">
    <location>
        <begin position="518"/>
        <end position="732"/>
    </location>
</feature>
<evidence type="ECO:0000256" key="1">
    <source>
        <dbReference type="ARBA" id="ARBA00005228"/>
    </source>
</evidence>
<dbReference type="GO" id="GO:0004252">
    <property type="term" value="F:serine-type endopeptidase activity"/>
    <property type="evidence" value="ECO:0007669"/>
    <property type="project" value="InterPro"/>
</dbReference>
<dbReference type="SUPFAM" id="SSF53474">
    <property type="entry name" value="alpha/beta-Hydrolases"/>
    <property type="match status" value="1"/>
</dbReference>
<dbReference type="InterPro" id="IPR051543">
    <property type="entry name" value="Serine_Peptidase_S9A"/>
</dbReference>
<keyword evidence="9" id="KW-1185">Reference proteome</keyword>
<sequence length="735" mass="81839">MSYLSTLTRRGLAEVRMPAALLALLLAAGCVAPSPVAPTPAPATTASTPASAPVAPVAARKPYAVTSPNGTRNDDYYWLRDDTRQSPEVLGYLNAENAYRDAVMAPAADLQARLYDEMVQRLKPDDASVPVLQHGVWRYTRFEEGKEYPIHARRVGSMSAPEQVMLDGNAMAQGHAYFQIGDTQISPDGKLLAYAEDTVGRRQYTLKIKNLETGATLADSVPNVEPNIVWAADSKTLLYVAKDPVTLLSVRVHRHRLGEAPAQDTLIYEEKDPSYYLSLGSSKSEKLLFIQLQSTLQTEVRYAAANDPQLRFKPLLPREAGHEYQADAIGNDFVIRSNWQAPNFRIVRVPIARAADKAAWKDVLPARPDAFIENYALYRDYLAVNERSGGLLKLRARRWDGGRDFVIASDQPSYSMTLVDTPDATRQKLRYVETSLVTPRSTYEYDLVDGQRTLLKAEPVLGGFDVANYRTEFVHATARDGTRVPVSLAYRKDTRLDGSAPLYQYAYGSYGYSTDPVFRSNWVSLLDRGFVVAIAHIRGGQELGRAWYEDGKLLKKMNTFTDFIDCTRWLVAQRYAAPDRVFAAGGSAGGLLMGAVANLAPQDYRGIVAYVPFVDVVTTMLDESIPLTTNEFDEWGNPKQKAYYDYMLGYSPYDNVRAQAYPAMLVVTGLWDSQVQYYEPAKWVARLRATKTDQRPLIFSVDMAAGHGGKSGRYQKYQDTAREYAFILSQLGAAP</sequence>
<keyword evidence="3" id="KW-0378">Hydrolase</keyword>
<feature type="signal peptide" evidence="5">
    <location>
        <begin position="1"/>
        <end position="32"/>
    </location>
</feature>